<sequence>MPTSRPRRGDVQIDITPREYGLDYLAHSFPTQLFEPFTDGDGNLSSRPVYRDGQPVQCRVAVERRDRLIERLASLAPVQGALDQIVHRFGTDMVAEVTGRSRRIVRKADRL</sequence>
<evidence type="ECO:0000313" key="2">
    <source>
        <dbReference type="Proteomes" id="UP000321058"/>
    </source>
</evidence>
<organism evidence="1 2">
    <name type="scientific">Reyranella soli</name>
    <dbReference type="NCBI Taxonomy" id="1230389"/>
    <lineage>
        <taxon>Bacteria</taxon>
        <taxon>Pseudomonadati</taxon>
        <taxon>Pseudomonadota</taxon>
        <taxon>Alphaproteobacteria</taxon>
        <taxon>Hyphomicrobiales</taxon>
        <taxon>Reyranellaceae</taxon>
        <taxon>Reyranella</taxon>
    </lineage>
</organism>
<dbReference type="EMBL" id="BKAJ01000118">
    <property type="protein sequence ID" value="GEP59086.1"/>
    <property type="molecule type" value="Genomic_DNA"/>
</dbReference>
<gene>
    <name evidence="1" type="ORF">RSO01_62520</name>
</gene>
<comment type="caution">
    <text evidence="1">The sequence shown here is derived from an EMBL/GenBank/DDBJ whole genome shotgun (WGS) entry which is preliminary data.</text>
</comment>
<dbReference type="Proteomes" id="UP000321058">
    <property type="component" value="Unassembled WGS sequence"/>
</dbReference>
<reference evidence="1 2" key="1">
    <citation type="submission" date="2019-07" db="EMBL/GenBank/DDBJ databases">
        <title>Whole genome shotgun sequence of Reyranella soli NBRC 108950.</title>
        <authorList>
            <person name="Hosoyama A."/>
            <person name="Uohara A."/>
            <person name="Ohji S."/>
            <person name="Ichikawa N."/>
        </authorList>
    </citation>
    <scope>NUCLEOTIDE SEQUENCE [LARGE SCALE GENOMIC DNA]</scope>
    <source>
        <strain evidence="1 2">NBRC 108950</strain>
    </source>
</reference>
<accession>A0A512NJG4</accession>
<proteinExistence type="predicted"/>
<name>A0A512NJG4_9HYPH</name>
<dbReference type="AlphaFoldDB" id="A0A512NJG4"/>
<keyword evidence="2" id="KW-1185">Reference proteome</keyword>
<evidence type="ECO:0000313" key="1">
    <source>
        <dbReference type="EMBL" id="GEP59086.1"/>
    </source>
</evidence>
<protein>
    <submittedName>
        <fullName evidence="1">Uncharacterized protein</fullName>
    </submittedName>
</protein>